<evidence type="ECO:0000256" key="5">
    <source>
        <dbReference type="ARBA" id="ARBA00022989"/>
    </source>
</evidence>
<reference evidence="8 9" key="1">
    <citation type="submission" date="2018-06" db="EMBL/GenBank/DDBJ databases">
        <authorList>
            <consortium name="Pathogen Informatics"/>
            <person name="Doyle S."/>
        </authorList>
    </citation>
    <scope>NUCLEOTIDE SEQUENCE [LARGE SCALE GENOMIC DNA]</scope>
    <source>
        <strain evidence="8 9">NCTC12123</strain>
    </source>
</reference>
<dbReference type="GO" id="GO:0005886">
    <property type="term" value="C:plasma membrane"/>
    <property type="evidence" value="ECO:0007669"/>
    <property type="project" value="UniProtKB-SubCell"/>
</dbReference>
<evidence type="ECO:0000313" key="8">
    <source>
        <dbReference type="EMBL" id="STD24931.1"/>
    </source>
</evidence>
<dbReference type="PANTHER" id="PTHR10010:SF39">
    <property type="entry name" value="PHOU DOMAIN-CONTAINING PROTEIN"/>
    <property type="match status" value="1"/>
</dbReference>
<dbReference type="EMBL" id="UFYI01000007">
    <property type="protein sequence ID" value="STD24931.1"/>
    <property type="molecule type" value="Genomic_DNA"/>
</dbReference>
<keyword evidence="3" id="KW-0592">Phosphate transport</keyword>
<dbReference type="AlphaFoldDB" id="A0A376FID6"/>
<keyword evidence="4 7" id="KW-0812">Transmembrane</keyword>
<name>A0A376FID6_ENTAS</name>
<evidence type="ECO:0000256" key="1">
    <source>
        <dbReference type="ARBA" id="ARBA00004651"/>
    </source>
</evidence>
<evidence type="ECO:0000256" key="6">
    <source>
        <dbReference type="ARBA" id="ARBA00023136"/>
    </source>
</evidence>
<protein>
    <submittedName>
        <fullName evidence="8">Na/Pi-cotransporter</fullName>
    </submittedName>
</protein>
<evidence type="ECO:0000256" key="7">
    <source>
        <dbReference type="SAM" id="Phobius"/>
    </source>
</evidence>
<dbReference type="STRING" id="640513.Entas_0245"/>
<dbReference type="Proteomes" id="UP000255163">
    <property type="component" value="Unassembled WGS sequence"/>
</dbReference>
<keyword evidence="2" id="KW-1003">Cell membrane</keyword>
<dbReference type="NCBIfam" id="TIGR01013">
    <property type="entry name" value="2a58"/>
    <property type="match status" value="1"/>
</dbReference>
<dbReference type="InterPro" id="IPR038078">
    <property type="entry name" value="PhoU-like_sf"/>
</dbReference>
<dbReference type="PANTHER" id="PTHR10010">
    <property type="entry name" value="SOLUTE CARRIER FAMILY 34 SODIUM PHOSPHATE , MEMBER 2-RELATED"/>
    <property type="match status" value="1"/>
</dbReference>
<evidence type="ECO:0000313" key="9">
    <source>
        <dbReference type="Proteomes" id="UP000255163"/>
    </source>
</evidence>
<evidence type="ECO:0000256" key="4">
    <source>
        <dbReference type="ARBA" id="ARBA00022692"/>
    </source>
</evidence>
<feature type="transmembrane region" description="Helical" evidence="7">
    <location>
        <begin position="67"/>
        <end position="88"/>
    </location>
</feature>
<comment type="subcellular location">
    <subcellularLocation>
        <location evidence="1">Cell membrane</location>
        <topology evidence="1">Multi-pass membrane protein</topology>
    </subcellularLocation>
</comment>
<keyword evidence="5 7" id="KW-1133">Transmembrane helix</keyword>
<organism evidence="8 9">
    <name type="scientific">Enterobacter asburiae</name>
    <dbReference type="NCBI Taxonomy" id="61645"/>
    <lineage>
        <taxon>Bacteria</taxon>
        <taxon>Pseudomonadati</taxon>
        <taxon>Pseudomonadota</taxon>
        <taxon>Gammaproteobacteria</taxon>
        <taxon>Enterobacterales</taxon>
        <taxon>Enterobacteriaceae</taxon>
        <taxon>Enterobacter</taxon>
        <taxon>Enterobacter cloacae complex</taxon>
    </lineage>
</organism>
<keyword evidence="6 7" id="KW-0472">Membrane</keyword>
<dbReference type="InterPro" id="IPR003841">
    <property type="entry name" value="Na/Pi_transpt"/>
</dbReference>
<proteinExistence type="predicted"/>
<keyword evidence="3" id="KW-0813">Transport</keyword>
<sequence length="336" mass="37901">MALCLVIGANLGSGLLAMLNNSAANAAARRVALGSLLFKLVGSLIILPFVHPLANLMDNLPLPKAELVIYFHVFYNLVRCLAMVPFAAPMARFCERLIQDEPELDARLKPKHLDTSALDTPALALANAARETLRMGDAMETMLEGLQKVMHGEPREEKELRRLADDINVLYTAIKLYLARMPQDELAEEESRRWAEIIEMSLNLEQASDIVERMGSEIADKSLAARRAFSGEGLKELEALHEQLVSNLKLAMLVFFSSDVPSARRLRRNKHRFRILNRRYSHAHVERLHQQNVQSIETSSLHLGLLGDMKRLNSLFCAVAYSVMEQPDEDDERDEY</sequence>
<gene>
    <name evidence="8" type="ORF">NCTC12123_04711</name>
</gene>
<dbReference type="Gene3D" id="1.20.58.220">
    <property type="entry name" value="Phosphate transport system protein phou homolog 2, domain 2"/>
    <property type="match status" value="1"/>
</dbReference>
<evidence type="ECO:0000256" key="2">
    <source>
        <dbReference type="ARBA" id="ARBA00022475"/>
    </source>
</evidence>
<feature type="transmembrane region" description="Helical" evidence="7">
    <location>
        <begin position="36"/>
        <end position="55"/>
    </location>
</feature>
<dbReference type="GO" id="GO:0044341">
    <property type="term" value="P:sodium-dependent phosphate transport"/>
    <property type="evidence" value="ECO:0007669"/>
    <property type="project" value="InterPro"/>
</dbReference>
<dbReference type="SUPFAM" id="SSF109755">
    <property type="entry name" value="PhoU-like"/>
    <property type="match status" value="1"/>
</dbReference>
<evidence type="ECO:0000256" key="3">
    <source>
        <dbReference type="ARBA" id="ARBA00022592"/>
    </source>
</evidence>
<accession>A0A376FID6</accession>
<dbReference type="GO" id="GO:0005436">
    <property type="term" value="F:sodium:phosphate symporter activity"/>
    <property type="evidence" value="ECO:0007669"/>
    <property type="project" value="InterPro"/>
</dbReference>